<reference evidence="1" key="1">
    <citation type="journal article" date="2021" name="Proc. Natl. Acad. Sci. U.S.A.">
        <title>A Catalog of Tens of Thousands of Viruses from Human Metagenomes Reveals Hidden Associations with Chronic Diseases.</title>
        <authorList>
            <person name="Tisza M.J."/>
            <person name="Buck C.B."/>
        </authorList>
    </citation>
    <scope>NUCLEOTIDE SEQUENCE</scope>
    <source>
        <strain evidence="1">CtKZW4</strain>
    </source>
</reference>
<sequence length="46" mass="5244">MINPYSLVSKYSARGYIRWLSEGVEPSKFLNAKSTFYLTLHLSATC</sequence>
<dbReference type="EMBL" id="BK015123">
    <property type="protein sequence ID" value="DAD91909.1"/>
    <property type="molecule type" value="Genomic_DNA"/>
</dbReference>
<organism evidence="1">
    <name type="scientific">Myoviridae sp. ctKZW4</name>
    <dbReference type="NCBI Taxonomy" id="2826639"/>
    <lineage>
        <taxon>Viruses</taxon>
        <taxon>Duplodnaviria</taxon>
        <taxon>Heunggongvirae</taxon>
        <taxon>Uroviricota</taxon>
        <taxon>Caudoviricetes</taxon>
    </lineage>
</organism>
<proteinExistence type="predicted"/>
<evidence type="ECO:0000313" key="1">
    <source>
        <dbReference type="EMBL" id="DAD91909.1"/>
    </source>
</evidence>
<protein>
    <submittedName>
        <fullName evidence="1">Uncharacterized protein</fullName>
    </submittedName>
</protein>
<name>A0A8S5NAT5_9CAUD</name>
<accession>A0A8S5NAT5</accession>